<sequence>MNSELQSACIAPVAGPVHLVQCENWLTYSYWNEKNRRMEIAVIELYEGSEQTDELRFNSLTPTLPPVVAGPVHLVQCENWLTYSYWNEKNRRMEIAVIELYEGSEQTDELRFNSLTPTLPPVVHAISRAYIFPQGISALGVTETEQGLSTRSLLVAMPFGGIYGISKRIIDARRPLEMTPELAEEMLIPYRPELPIAPEDFVNYNQTVYNIRSIKASPSGLESTSLMLAYGLDLFFARLTPSGTFDILKDDFDHLLISIVLVGLVVACLICKKLGRNHSLKQAWQ</sequence>
<evidence type="ECO:0000256" key="10">
    <source>
        <dbReference type="SAM" id="Phobius"/>
    </source>
</evidence>
<dbReference type="PANTHER" id="PTHR21573:SF0">
    <property type="entry name" value="ER MEMBRANE PROTEIN COMPLEX SUBUNIT 1"/>
    <property type="match status" value="1"/>
</dbReference>
<evidence type="ECO:0000256" key="2">
    <source>
        <dbReference type="ARBA" id="ARBA00007904"/>
    </source>
</evidence>
<feature type="domain" description="ER membrane protein complex subunit 1 C-terminal" evidence="11">
    <location>
        <begin position="22"/>
        <end position="60"/>
    </location>
</feature>
<organism evidence="12 13">
    <name type="scientific">Ascaris lumbricoides</name>
    <name type="common">Giant roundworm</name>
    <dbReference type="NCBI Taxonomy" id="6252"/>
    <lineage>
        <taxon>Eukaryota</taxon>
        <taxon>Metazoa</taxon>
        <taxon>Ecdysozoa</taxon>
        <taxon>Nematoda</taxon>
        <taxon>Chromadorea</taxon>
        <taxon>Rhabditida</taxon>
        <taxon>Spirurina</taxon>
        <taxon>Ascaridomorpha</taxon>
        <taxon>Ascaridoidea</taxon>
        <taxon>Ascarididae</taxon>
        <taxon>Ascaris</taxon>
    </lineage>
</organism>
<evidence type="ECO:0000313" key="12">
    <source>
        <dbReference type="Proteomes" id="UP000036681"/>
    </source>
</evidence>
<reference evidence="13" key="1">
    <citation type="submission" date="2023-03" db="UniProtKB">
        <authorList>
            <consortium name="WormBaseParasite"/>
        </authorList>
    </citation>
    <scope>IDENTIFICATION</scope>
</reference>
<keyword evidence="9" id="KW-0325">Glycoprotein</keyword>
<accession>A0A9J2Q256</accession>
<evidence type="ECO:0000313" key="13">
    <source>
        <dbReference type="WBParaSite" id="ALUE_0001596701-mRNA-1"/>
    </source>
</evidence>
<dbReference type="Pfam" id="PF07774">
    <property type="entry name" value="EMC1_C"/>
    <property type="match status" value="2"/>
</dbReference>
<dbReference type="InterPro" id="IPR011678">
    <property type="entry name" value="EMC1_C"/>
</dbReference>
<protein>
    <recommendedName>
        <fullName evidence="3">ER membrane protein complex subunit 1</fullName>
    </recommendedName>
</protein>
<dbReference type="Proteomes" id="UP000036681">
    <property type="component" value="Unplaced"/>
</dbReference>
<evidence type="ECO:0000256" key="1">
    <source>
        <dbReference type="ARBA" id="ARBA00004115"/>
    </source>
</evidence>
<evidence type="ECO:0000259" key="11">
    <source>
        <dbReference type="Pfam" id="PF07774"/>
    </source>
</evidence>
<dbReference type="InterPro" id="IPR026895">
    <property type="entry name" value="EMC1"/>
</dbReference>
<keyword evidence="12" id="KW-1185">Reference proteome</keyword>
<comment type="subcellular location">
    <subcellularLocation>
        <location evidence="1">Endoplasmic reticulum membrane</location>
        <topology evidence="1">Single-pass type I membrane protein</topology>
    </subcellularLocation>
</comment>
<keyword evidence="5" id="KW-0732">Signal</keyword>
<keyword evidence="6" id="KW-0256">Endoplasmic reticulum</keyword>
<keyword evidence="7 10" id="KW-1133">Transmembrane helix</keyword>
<evidence type="ECO:0000256" key="9">
    <source>
        <dbReference type="ARBA" id="ARBA00023180"/>
    </source>
</evidence>
<feature type="domain" description="ER membrane protein complex subunit 1 C-terminal" evidence="11">
    <location>
        <begin position="77"/>
        <end position="284"/>
    </location>
</feature>
<evidence type="ECO:0000256" key="5">
    <source>
        <dbReference type="ARBA" id="ARBA00022729"/>
    </source>
</evidence>
<keyword evidence="4 10" id="KW-0812">Transmembrane</keyword>
<dbReference type="GO" id="GO:0072546">
    <property type="term" value="C:EMC complex"/>
    <property type="evidence" value="ECO:0007669"/>
    <property type="project" value="InterPro"/>
</dbReference>
<proteinExistence type="inferred from homology"/>
<evidence type="ECO:0000256" key="8">
    <source>
        <dbReference type="ARBA" id="ARBA00023136"/>
    </source>
</evidence>
<evidence type="ECO:0000256" key="3">
    <source>
        <dbReference type="ARBA" id="ARBA00020824"/>
    </source>
</evidence>
<dbReference type="PANTHER" id="PTHR21573">
    <property type="entry name" value="ER MEMBRANE PROTEIN COMPLEX SUBUNIT 1"/>
    <property type="match status" value="1"/>
</dbReference>
<dbReference type="AlphaFoldDB" id="A0A9J2Q256"/>
<keyword evidence="8 10" id="KW-0472">Membrane</keyword>
<comment type="similarity">
    <text evidence="2">Belongs to the EMC1 family.</text>
</comment>
<dbReference type="GO" id="GO:0034975">
    <property type="term" value="P:protein folding in endoplasmic reticulum"/>
    <property type="evidence" value="ECO:0007669"/>
    <property type="project" value="TreeGrafter"/>
</dbReference>
<evidence type="ECO:0000256" key="7">
    <source>
        <dbReference type="ARBA" id="ARBA00022989"/>
    </source>
</evidence>
<evidence type="ECO:0000256" key="6">
    <source>
        <dbReference type="ARBA" id="ARBA00022824"/>
    </source>
</evidence>
<evidence type="ECO:0000256" key="4">
    <source>
        <dbReference type="ARBA" id="ARBA00022692"/>
    </source>
</evidence>
<feature type="transmembrane region" description="Helical" evidence="10">
    <location>
        <begin position="254"/>
        <end position="271"/>
    </location>
</feature>
<dbReference type="WBParaSite" id="ALUE_0001596701-mRNA-1">
    <property type="protein sequence ID" value="ALUE_0001596701-mRNA-1"/>
    <property type="gene ID" value="ALUE_0001596701"/>
</dbReference>
<name>A0A9J2Q256_ASCLU</name>